<dbReference type="Proteomes" id="UP000236291">
    <property type="component" value="Unassembled WGS sequence"/>
</dbReference>
<reference evidence="1 2" key="1">
    <citation type="journal article" date="2014" name="Am. J. Bot.">
        <title>Genome assembly and annotation for red clover (Trifolium pratense; Fabaceae).</title>
        <authorList>
            <person name="Istvanek J."/>
            <person name="Jaros M."/>
            <person name="Krenek A."/>
            <person name="Repkova J."/>
        </authorList>
    </citation>
    <scope>NUCLEOTIDE SEQUENCE [LARGE SCALE GENOMIC DNA]</scope>
    <source>
        <strain evidence="2">cv. Tatra</strain>
        <tissue evidence="1">Young leaves</tissue>
    </source>
</reference>
<accession>A0A2K3JZ51</accession>
<evidence type="ECO:0000313" key="2">
    <source>
        <dbReference type="Proteomes" id="UP000236291"/>
    </source>
</evidence>
<reference evidence="1 2" key="2">
    <citation type="journal article" date="2017" name="Front. Plant Sci.">
        <title>Gene Classification and Mining of Molecular Markers Useful in Red Clover (Trifolium pratense) Breeding.</title>
        <authorList>
            <person name="Istvanek J."/>
            <person name="Dluhosova J."/>
            <person name="Dluhos P."/>
            <person name="Patkova L."/>
            <person name="Nedelnik J."/>
            <person name="Repkova J."/>
        </authorList>
    </citation>
    <scope>NUCLEOTIDE SEQUENCE [LARGE SCALE GENOMIC DNA]</scope>
    <source>
        <strain evidence="2">cv. Tatra</strain>
        <tissue evidence="1">Young leaves</tissue>
    </source>
</reference>
<comment type="caution">
    <text evidence="1">The sequence shown here is derived from an EMBL/GenBank/DDBJ whole genome shotgun (WGS) entry which is preliminary data.</text>
</comment>
<dbReference type="AlphaFoldDB" id="A0A2K3JZ51"/>
<protein>
    <submittedName>
        <fullName evidence="1">Uncharacterized protein</fullName>
    </submittedName>
</protein>
<dbReference type="EMBL" id="ASHM01080415">
    <property type="protein sequence ID" value="PNX59304.1"/>
    <property type="molecule type" value="Genomic_DNA"/>
</dbReference>
<proteinExistence type="predicted"/>
<evidence type="ECO:0000313" key="1">
    <source>
        <dbReference type="EMBL" id="PNX59304.1"/>
    </source>
</evidence>
<gene>
    <name evidence="1" type="ORF">L195_g051349</name>
</gene>
<organism evidence="1 2">
    <name type="scientific">Trifolium pratense</name>
    <name type="common">Red clover</name>
    <dbReference type="NCBI Taxonomy" id="57577"/>
    <lineage>
        <taxon>Eukaryota</taxon>
        <taxon>Viridiplantae</taxon>
        <taxon>Streptophyta</taxon>
        <taxon>Embryophyta</taxon>
        <taxon>Tracheophyta</taxon>
        <taxon>Spermatophyta</taxon>
        <taxon>Magnoliopsida</taxon>
        <taxon>eudicotyledons</taxon>
        <taxon>Gunneridae</taxon>
        <taxon>Pentapetalae</taxon>
        <taxon>rosids</taxon>
        <taxon>fabids</taxon>
        <taxon>Fabales</taxon>
        <taxon>Fabaceae</taxon>
        <taxon>Papilionoideae</taxon>
        <taxon>50 kb inversion clade</taxon>
        <taxon>NPAAA clade</taxon>
        <taxon>Hologalegina</taxon>
        <taxon>IRL clade</taxon>
        <taxon>Trifolieae</taxon>
        <taxon>Trifolium</taxon>
    </lineage>
</organism>
<feature type="non-terminal residue" evidence="1">
    <location>
        <position position="1"/>
    </location>
</feature>
<sequence>RWRNRDLATLQGVIHLPDLSKAEFNYYKAEGGVLRIARDSMVLVACSSNEEIKRLKSWVEPPSVGWVRLNTDGASKSDTLTWNWAFIKVELHVDSQVVVTTLSSPKSGTLDGCILIQNI</sequence>
<name>A0A2K3JZ51_TRIPR</name>